<keyword evidence="2" id="KW-1185">Reference proteome</keyword>
<name>A0ACB8Q6I6_9AGAM</name>
<dbReference type="Proteomes" id="UP000814128">
    <property type="component" value="Unassembled WGS sequence"/>
</dbReference>
<sequence length="462" mass="51482">MDVLVDAGTDCRAVFVHDFLDSTPADGEWLLMQYAHFHVHHVRDHRTCDDCLLCVATRFNQSTVSRVIEESCVDLCAKNGVLCGERDTARVEMVELQNEARQQTVLVGSLHDEAAALHAQVLELDGWNYALQLELHLNALKEVIENMISQPPSLTQWNAKLCAEHFHALWAKNQCPLGILIYPYWPETGSSPMNLWIDAATIRGHLLFECIMPRSHNPHLFTTALLIGLEPVKYYAYVNSNAQRWTIGDKLDCGKVGNTDDLAVDMEVVMQIWTRCSVTPEHTADAFKYTLYFTFEAYMLHRLPDFPCPMGLLNLYETAHTVDIYGRGPNGATPLVKPWQAWVPPKVSSPGTTWTSNQLPPPEPAIPMWPADMDERAPIATPGYVHNFAGTGQCGRVNRGGGLFYGHNLEPGQAPAYYGEPSVGVNQRTVRPSSIPPMPSSRTAPTISFMTVGHNDDMSTEP</sequence>
<comment type="caution">
    <text evidence="1">The sequence shown here is derived from an EMBL/GenBank/DDBJ whole genome shotgun (WGS) entry which is preliminary data.</text>
</comment>
<evidence type="ECO:0000313" key="2">
    <source>
        <dbReference type="Proteomes" id="UP000814128"/>
    </source>
</evidence>
<reference evidence="1" key="2">
    <citation type="journal article" date="2022" name="New Phytol.">
        <title>Evolutionary transition to the ectomycorrhizal habit in the genomes of a hyperdiverse lineage of mushroom-forming fungi.</title>
        <authorList>
            <person name="Looney B."/>
            <person name="Miyauchi S."/>
            <person name="Morin E."/>
            <person name="Drula E."/>
            <person name="Courty P.E."/>
            <person name="Kohler A."/>
            <person name="Kuo A."/>
            <person name="LaButti K."/>
            <person name="Pangilinan J."/>
            <person name="Lipzen A."/>
            <person name="Riley R."/>
            <person name="Andreopoulos W."/>
            <person name="He G."/>
            <person name="Johnson J."/>
            <person name="Nolan M."/>
            <person name="Tritt A."/>
            <person name="Barry K.W."/>
            <person name="Grigoriev I.V."/>
            <person name="Nagy L.G."/>
            <person name="Hibbett D."/>
            <person name="Henrissat B."/>
            <person name="Matheny P.B."/>
            <person name="Labbe J."/>
            <person name="Martin F.M."/>
        </authorList>
    </citation>
    <scope>NUCLEOTIDE SEQUENCE</scope>
    <source>
        <strain evidence="1">EC-137</strain>
    </source>
</reference>
<gene>
    <name evidence="1" type="ORF">K488DRAFT_74675</name>
</gene>
<proteinExistence type="predicted"/>
<dbReference type="EMBL" id="MU273948">
    <property type="protein sequence ID" value="KAI0027262.1"/>
    <property type="molecule type" value="Genomic_DNA"/>
</dbReference>
<reference evidence="1" key="1">
    <citation type="submission" date="2021-02" db="EMBL/GenBank/DDBJ databases">
        <authorList>
            <consortium name="DOE Joint Genome Institute"/>
            <person name="Ahrendt S."/>
            <person name="Looney B.P."/>
            <person name="Miyauchi S."/>
            <person name="Morin E."/>
            <person name="Drula E."/>
            <person name="Courty P.E."/>
            <person name="Chicoki N."/>
            <person name="Fauchery L."/>
            <person name="Kohler A."/>
            <person name="Kuo A."/>
            <person name="Labutti K."/>
            <person name="Pangilinan J."/>
            <person name="Lipzen A."/>
            <person name="Riley R."/>
            <person name="Andreopoulos W."/>
            <person name="He G."/>
            <person name="Johnson J."/>
            <person name="Barry K.W."/>
            <person name="Grigoriev I.V."/>
            <person name="Nagy L."/>
            <person name="Hibbett D."/>
            <person name="Henrissat B."/>
            <person name="Matheny P.B."/>
            <person name="Labbe J."/>
            <person name="Martin F."/>
        </authorList>
    </citation>
    <scope>NUCLEOTIDE SEQUENCE</scope>
    <source>
        <strain evidence="1">EC-137</strain>
    </source>
</reference>
<accession>A0ACB8Q6I6</accession>
<evidence type="ECO:0000313" key="1">
    <source>
        <dbReference type="EMBL" id="KAI0027262.1"/>
    </source>
</evidence>
<organism evidence="1 2">
    <name type="scientific">Vararia minispora EC-137</name>
    <dbReference type="NCBI Taxonomy" id="1314806"/>
    <lineage>
        <taxon>Eukaryota</taxon>
        <taxon>Fungi</taxon>
        <taxon>Dikarya</taxon>
        <taxon>Basidiomycota</taxon>
        <taxon>Agaricomycotina</taxon>
        <taxon>Agaricomycetes</taxon>
        <taxon>Russulales</taxon>
        <taxon>Lachnocladiaceae</taxon>
        <taxon>Vararia</taxon>
    </lineage>
</organism>
<protein>
    <submittedName>
        <fullName evidence="1">Uncharacterized protein</fullName>
    </submittedName>
</protein>